<dbReference type="PROSITE" id="PS50122">
    <property type="entry name" value="CHEB"/>
    <property type="match status" value="1"/>
</dbReference>
<dbReference type="PROSITE" id="PS50123">
    <property type="entry name" value="CHER"/>
    <property type="match status" value="1"/>
</dbReference>
<dbReference type="GO" id="GO:0000156">
    <property type="term" value="F:phosphorelay response regulator activity"/>
    <property type="evidence" value="ECO:0007669"/>
    <property type="project" value="InterPro"/>
</dbReference>
<dbReference type="InterPro" id="IPR035965">
    <property type="entry name" value="PAS-like_dom_sf"/>
</dbReference>
<dbReference type="InterPro" id="IPR035909">
    <property type="entry name" value="CheB_C"/>
</dbReference>
<dbReference type="Pfam" id="PF01339">
    <property type="entry name" value="CheB_methylest"/>
    <property type="match status" value="1"/>
</dbReference>
<keyword evidence="2" id="KW-0175">Coiled coil</keyword>
<dbReference type="GO" id="GO:0008757">
    <property type="term" value="F:S-adenosylmethionine-dependent methyltransferase activity"/>
    <property type="evidence" value="ECO:0007669"/>
    <property type="project" value="InterPro"/>
</dbReference>
<dbReference type="Gene3D" id="3.40.50.150">
    <property type="entry name" value="Vaccinia Virus protein VP39"/>
    <property type="match status" value="1"/>
</dbReference>
<dbReference type="PANTHER" id="PTHR24422">
    <property type="entry name" value="CHEMOTAXIS PROTEIN METHYLTRANSFERASE"/>
    <property type="match status" value="1"/>
</dbReference>
<dbReference type="InterPro" id="IPR050903">
    <property type="entry name" value="Bact_Chemotaxis_MeTrfase"/>
</dbReference>
<dbReference type="PANTHER" id="PTHR24422:SF27">
    <property type="entry name" value="PROTEIN-GLUTAMATE O-METHYLTRANSFERASE"/>
    <property type="match status" value="1"/>
</dbReference>
<evidence type="ECO:0000259" key="3">
    <source>
        <dbReference type="PROSITE" id="PS50122"/>
    </source>
</evidence>
<protein>
    <submittedName>
        <fullName evidence="5">PAS domain-containing protein</fullName>
    </submittedName>
</protein>
<dbReference type="SUPFAM" id="SSF52738">
    <property type="entry name" value="Methylesterase CheB, C-terminal domain"/>
    <property type="match status" value="1"/>
</dbReference>
<gene>
    <name evidence="5" type="ORF">N5D93_01510</name>
</gene>
<accession>A0AA42ISM9</accession>
<dbReference type="EMBL" id="JAOCDZ010000001">
    <property type="protein sequence ID" value="MDH0734465.1"/>
    <property type="molecule type" value="Genomic_DNA"/>
</dbReference>
<reference evidence="5" key="1">
    <citation type="submission" date="2022-09" db="EMBL/GenBank/DDBJ databases">
        <title>Intensive care unit water sources are persistently colonized with multi-drug resistant bacteria and are the site of extensive horizontal gene transfer of antibiotic resistance genes.</title>
        <authorList>
            <person name="Diorio-Toth L."/>
        </authorList>
    </citation>
    <scope>NUCLEOTIDE SEQUENCE</scope>
    <source>
        <strain evidence="5">GD03843</strain>
    </source>
</reference>
<evidence type="ECO:0000313" key="6">
    <source>
        <dbReference type="Proteomes" id="UP001161094"/>
    </source>
</evidence>
<dbReference type="GO" id="GO:0005737">
    <property type="term" value="C:cytoplasm"/>
    <property type="evidence" value="ECO:0007669"/>
    <property type="project" value="InterPro"/>
</dbReference>
<keyword evidence="1" id="KW-0378">Hydrolase</keyword>
<name>A0AA42ISM9_9BURK</name>
<dbReference type="RefSeq" id="WP_279993562.1">
    <property type="nucleotide sequence ID" value="NZ_JAOCDZ010000001.1"/>
</dbReference>
<dbReference type="Pfam" id="PF13596">
    <property type="entry name" value="PAS_10"/>
    <property type="match status" value="1"/>
</dbReference>
<dbReference type="PRINTS" id="PR00996">
    <property type="entry name" value="CHERMTFRASE"/>
</dbReference>
<dbReference type="CDD" id="cd16434">
    <property type="entry name" value="CheB-CheR_fusion"/>
    <property type="match status" value="1"/>
</dbReference>
<dbReference type="InterPro" id="IPR000673">
    <property type="entry name" value="Sig_transdc_resp-reg_Me-estase"/>
</dbReference>
<evidence type="ECO:0000256" key="2">
    <source>
        <dbReference type="SAM" id="Coils"/>
    </source>
</evidence>
<evidence type="ECO:0000256" key="1">
    <source>
        <dbReference type="PROSITE-ProRule" id="PRU00050"/>
    </source>
</evidence>
<dbReference type="GO" id="GO:0008984">
    <property type="term" value="F:protein-glutamate methylesterase activity"/>
    <property type="evidence" value="ECO:0007669"/>
    <property type="project" value="InterPro"/>
</dbReference>
<dbReference type="SUPFAM" id="SSF53335">
    <property type="entry name" value="S-adenosyl-L-methionine-dependent methyltransferases"/>
    <property type="match status" value="1"/>
</dbReference>
<dbReference type="SUPFAM" id="SSF47757">
    <property type="entry name" value="Chemotaxis receptor methyltransferase CheR, N-terminal domain"/>
    <property type="match status" value="1"/>
</dbReference>
<dbReference type="Pfam" id="PF03705">
    <property type="entry name" value="CheR_N"/>
    <property type="match status" value="1"/>
</dbReference>
<dbReference type="InterPro" id="IPR022641">
    <property type="entry name" value="CheR_N"/>
</dbReference>
<keyword evidence="1" id="KW-0145">Chemotaxis</keyword>
<feature type="active site" evidence="1">
    <location>
        <position position="42"/>
    </location>
</feature>
<dbReference type="InterPro" id="IPR029063">
    <property type="entry name" value="SAM-dependent_MTases_sf"/>
</dbReference>
<feature type="active site" evidence="1">
    <location>
        <position position="134"/>
    </location>
</feature>
<dbReference type="AlphaFoldDB" id="A0AA42ISM9"/>
<dbReference type="SMART" id="SM00138">
    <property type="entry name" value="MeTrc"/>
    <property type="match status" value="1"/>
</dbReference>
<dbReference type="InterPro" id="IPR022642">
    <property type="entry name" value="CheR_C"/>
</dbReference>
<dbReference type="Pfam" id="PF01739">
    <property type="entry name" value="CheR"/>
    <property type="match status" value="1"/>
</dbReference>
<feature type="active site" evidence="1">
    <location>
        <position position="15"/>
    </location>
</feature>
<evidence type="ECO:0000313" key="5">
    <source>
        <dbReference type="EMBL" id="MDH0734465.1"/>
    </source>
</evidence>
<dbReference type="InterPro" id="IPR000780">
    <property type="entry name" value="CheR_MeTrfase"/>
</dbReference>
<dbReference type="GO" id="GO:0006935">
    <property type="term" value="P:chemotaxis"/>
    <property type="evidence" value="ECO:0007669"/>
    <property type="project" value="UniProtKB-UniRule"/>
</dbReference>
<sequence length="931" mass="102785">MMLRTEFPIVGLGASGGGIQALEAFFRGVPLNPGMAFVVVSHLSSGHEQHLLDAIARHTSLAVMIGVDNQQLEPNCVYLLPRDALMSIGQRRLRVIKRPANLSVRRPVDLFFSALAQDCLDYAAGVVLSGGNSDGTLGIKAIKEYGGLTMAQATDEDGPVNPEMPASAIASGWVDLALPASEMARKLAELGVGVSLRGEASPDTQEGGEPDGLGASGMKIRELLRASIGHDSSGYSDQDFMRRVRRRMQVKQLGAVDAYIDHLNQEPQEAIALFRDLSVGITNFFKDAEAFDVLNRLVIPELLQGRGATDTVRVWVPGCATGEEAYSLAMLLREYMDTMAAPPRVRLFATDVDDWALLAARAARYPGQSLEGMSRERRDRHFLADGDGYVVNKHLRDMCVFAPHSVLRDPPFARIDLISCRNLLICSDRQAQQQIIPTFHYSLQPNGFLLLGAADDAGDVGSLFKTIERKHRIFQRRTGQTAAPRLAFSSWPLQAASLPSFTHRPGDAVGATLHAAIERQVLTRHAPAHVVINANGDVLYYSNGTGKFLQAEMGVPSHQVLALARKGLRPDLRALLHEAAETGKRARREGVAFEDDEGRLQRVSLEVEPLCWQRDTETRYLVLFFQRGVESAEGAHSPAHAPQDGAARHVEIELLQARERLQSMAEEYEAALEELSASNEELLSVNEELQSANEELEASKEELVSLNEELHTVNDELHGKVDELDRCNNDLNVLFDKAAIATLFLDRNLIIRSFTPAISDVFNILPSDCGRPITDLASRFDLPAFANDIEHVYTDFRPVERRIASPLDGKHYLLRMVPHSGADNHVDGVVVTFIDITDIIRVERRHRVLIADLQRRTRSLFAIAQTVAQSPLDDGDAFKRFNNRLSALERVRGMLDVEWRIERRDAADYLLLEIPLDGSSASQDGSESVLS</sequence>
<evidence type="ECO:0000259" key="4">
    <source>
        <dbReference type="PROSITE" id="PS50123"/>
    </source>
</evidence>
<dbReference type="SUPFAM" id="SSF55785">
    <property type="entry name" value="PYP-like sensor domain (PAS domain)"/>
    <property type="match status" value="1"/>
</dbReference>
<feature type="domain" description="CheR-type methyltransferase" evidence="4">
    <location>
        <begin position="219"/>
        <end position="480"/>
    </location>
</feature>
<dbReference type="Gene3D" id="3.30.450.20">
    <property type="entry name" value="PAS domain"/>
    <property type="match status" value="1"/>
</dbReference>
<organism evidence="5 6">
    <name type="scientific">Achromobacter spanius</name>
    <dbReference type="NCBI Taxonomy" id="217203"/>
    <lineage>
        <taxon>Bacteria</taxon>
        <taxon>Pseudomonadati</taxon>
        <taxon>Pseudomonadota</taxon>
        <taxon>Betaproteobacteria</taxon>
        <taxon>Burkholderiales</taxon>
        <taxon>Alcaligenaceae</taxon>
        <taxon>Achromobacter</taxon>
    </lineage>
</organism>
<proteinExistence type="predicted"/>
<feature type="coiled-coil region" evidence="2">
    <location>
        <begin position="647"/>
        <end position="716"/>
    </location>
</feature>
<feature type="domain" description="CheB-type methylesterase" evidence="3">
    <location>
        <begin position="3"/>
        <end position="187"/>
    </location>
</feature>
<comment type="caution">
    <text evidence="5">The sequence shown here is derived from an EMBL/GenBank/DDBJ whole genome shotgun (WGS) entry which is preliminary data.</text>
</comment>
<dbReference type="Proteomes" id="UP001161094">
    <property type="component" value="Unassembled WGS sequence"/>
</dbReference>
<dbReference type="Gene3D" id="3.40.50.180">
    <property type="entry name" value="Methylesterase CheB, C-terminal domain"/>
    <property type="match status" value="1"/>
</dbReference>